<sequence>MRIMADPFSAGAAVLGSVMSMISANKQLKAQREENQKNREFNAKESALSRQYNTQMVNMQNDYNNPRNVMARLSAAGINPALAYSNGSSVLGSVGIGSTSQQASSSGSVGTALPDFTGLGQAGLIAAQTAKTQEEAGLIREEAFNKAVENTYADIKYMHEAAYEGAKVILTKNQSLESMERQKEIAERTVSIGHQIKLMDAEAAKAFAESKESSQRYWEAVETFDTRFKDLLARYKITYNESVWSFRNFAASYYNKLADTNLKGKQAKEANNHAAVLFYDAELQRLTFDARKAAEIAHLDAEAETAFIAAYINLVGEGVGALSDAVNIKNVFIGRKPSKTDVYHYDNGPRNTTVNNYNK</sequence>
<dbReference type="EMBL" id="MZ089801">
    <property type="protein sequence ID" value="QXN75259.1"/>
    <property type="molecule type" value="Genomic_DNA"/>
</dbReference>
<protein>
    <submittedName>
        <fullName evidence="1">DNA pilot protein</fullName>
    </submittedName>
</protein>
<reference evidence="1" key="1">
    <citation type="submission" date="2021-04" db="EMBL/GenBank/DDBJ databases">
        <title>Genomes of microviruses identified in yellow-bellied marmot fecal samples.</title>
        <authorList>
            <person name="Varsani A."/>
            <person name="Kraberger S."/>
            <person name="Chatterjee A."/>
            <person name="Richet C."/>
            <person name="Fontenele R.S."/>
            <person name="Schmidlin K."/>
            <person name="Blumstein D.T."/>
        </authorList>
    </citation>
    <scope>NUCLEOTIDE SEQUENCE</scope>
    <source>
        <strain evidence="1">Mar55</strain>
    </source>
</reference>
<accession>A0A8F5ML74</accession>
<evidence type="ECO:0000313" key="1">
    <source>
        <dbReference type="EMBL" id="QXN75259.1"/>
    </source>
</evidence>
<name>A0A8F5ML74_9VIRU</name>
<organism evidence="1">
    <name type="scientific">Microvirus mar55</name>
    <dbReference type="NCBI Taxonomy" id="2851191"/>
    <lineage>
        <taxon>Viruses</taxon>
        <taxon>Monodnaviria</taxon>
        <taxon>Sangervirae</taxon>
        <taxon>Phixviricota</taxon>
        <taxon>Malgrandaviricetes</taxon>
        <taxon>Petitvirales</taxon>
        <taxon>Microviridae</taxon>
    </lineage>
</organism>
<proteinExistence type="predicted"/>